<dbReference type="KEGG" id="nur:ATY38_10305"/>
<evidence type="ECO:0000313" key="2">
    <source>
        <dbReference type="EMBL" id="SDU35381.1"/>
    </source>
</evidence>
<dbReference type="RefSeq" id="WP_062559221.1">
    <property type="nucleotide sequence ID" value="NZ_CP013341.1"/>
</dbReference>
<reference evidence="3" key="1">
    <citation type="submission" date="2016-10" db="EMBL/GenBank/DDBJ databases">
        <authorList>
            <person name="Varghese N."/>
            <person name="Submissions S."/>
        </authorList>
    </citation>
    <scope>NUCLEOTIDE SEQUENCE [LARGE SCALE GENOMIC DNA]</scope>
    <source>
        <strain evidence="3">Nm10</strain>
    </source>
</reference>
<dbReference type="Proteomes" id="UP000244110">
    <property type="component" value="Unassembled WGS sequence"/>
</dbReference>
<evidence type="ECO:0000313" key="3">
    <source>
        <dbReference type="Proteomes" id="UP000182882"/>
    </source>
</evidence>
<accession>A0A0S3AK85</accession>
<dbReference type="Gene3D" id="1.10.287.700">
    <property type="entry name" value="Helix hairpin bin"/>
    <property type="match status" value="1"/>
</dbReference>
<reference evidence="2" key="2">
    <citation type="submission" date="2016-10" db="EMBL/GenBank/DDBJ databases">
        <authorList>
            <person name="de Groot N.N."/>
        </authorList>
    </citation>
    <scope>NUCLEOTIDE SEQUENCE [LARGE SCALE GENOMIC DNA]</scope>
    <source>
        <strain evidence="2">Nm10</strain>
    </source>
</reference>
<gene>
    <name evidence="1" type="ORF">C8R28_10705</name>
    <name evidence="2" type="ORF">SAMN05216406_1658</name>
</gene>
<name>A0A0S3AK85_9PROT</name>
<dbReference type="AlphaFoldDB" id="A0A0S3AK85"/>
<organism evidence="1 4">
    <name type="scientific">Nitrosomonas ureae</name>
    <dbReference type="NCBI Taxonomy" id="44577"/>
    <lineage>
        <taxon>Bacteria</taxon>
        <taxon>Pseudomonadati</taxon>
        <taxon>Pseudomonadota</taxon>
        <taxon>Betaproteobacteria</taxon>
        <taxon>Nitrosomonadales</taxon>
        <taxon>Nitrosomonadaceae</taxon>
        <taxon>Nitrosomonas</taxon>
    </lineage>
</organism>
<keyword evidence="3" id="KW-1185">Reference proteome</keyword>
<dbReference type="Proteomes" id="UP000182882">
    <property type="component" value="Unassembled WGS sequence"/>
</dbReference>
<dbReference type="EMBL" id="QAOL01000070">
    <property type="protein sequence ID" value="PTQ77822.1"/>
    <property type="molecule type" value="Genomic_DNA"/>
</dbReference>
<protein>
    <submittedName>
        <fullName evidence="1">ElaB/YqjD/DUF883 family membrane-anchored ribosome-binding protein</fullName>
    </submittedName>
    <submittedName>
        <fullName evidence="2">Membrane-anchored ribosome-binding protein, inhibits growth in stationary phase, ElaB/YqjD/DUF883 family</fullName>
    </submittedName>
</protein>
<reference evidence="1 4" key="3">
    <citation type="submission" date="2018-04" db="EMBL/GenBank/DDBJ databases">
        <title>Active sludge and wastewater microbial communities from Klosterneuburg, Austria.</title>
        <authorList>
            <person name="Wagner M."/>
        </authorList>
    </citation>
    <scope>NUCLEOTIDE SEQUENCE [LARGE SCALE GENOMIC DNA]</scope>
    <source>
        <strain evidence="1 4">Nm4</strain>
    </source>
</reference>
<sequence length="124" mass="13743">MEKSEKLSNIDKTSQFAHEAIDKATNATYKVATKIVDKGDELNQVANKIVDKGDELNNLAHETIDKATTATHEAIDNLQEKKDQLINAEQEVIAKYSTYVRENPVRALGIAVGVGFLVSKFLNR</sequence>
<dbReference type="EMBL" id="FNLN01000065">
    <property type="protein sequence ID" value="SDU35381.1"/>
    <property type="molecule type" value="Genomic_DNA"/>
</dbReference>
<evidence type="ECO:0000313" key="4">
    <source>
        <dbReference type="Proteomes" id="UP000244110"/>
    </source>
</evidence>
<evidence type="ECO:0000313" key="1">
    <source>
        <dbReference type="EMBL" id="PTQ77822.1"/>
    </source>
</evidence>
<proteinExistence type="predicted"/>